<dbReference type="AlphaFoldDB" id="A0A511ZAG2"/>
<dbReference type="RefSeq" id="WP_147059252.1">
    <property type="nucleotide sequence ID" value="NZ_BJYL01000037.1"/>
</dbReference>
<dbReference type="OrthoDB" id="2678178at2"/>
<evidence type="ECO:0000259" key="2">
    <source>
        <dbReference type="Pfam" id="PF11181"/>
    </source>
</evidence>
<gene>
    <name evidence="3" type="ORF">SLU01_27300</name>
</gene>
<dbReference type="Pfam" id="PF11181">
    <property type="entry name" value="YflT"/>
    <property type="match status" value="1"/>
</dbReference>
<feature type="region of interest" description="Disordered" evidence="1">
    <location>
        <begin position="111"/>
        <end position="165"/>
    </location>
</feature>
<reference evidence="3 4" key="1">
    <citation type="submission" date="2019-07" db="EMBL/GenBank/DDBJ databases">
        <title>Whole genome shotgun sequence of Sporosarcina luteola NBRC 105378.</title>
        <authorList>
            <person name="Hosoyama A."/>
            <person name="Uohara A."/>
            <person name="Ohji S."/>
            <person name="Ichikawa N."/>
        </authorList>
    </citation>
    <scope>NUCLEOTIDE SEQUENCE [LARGE SCALE GENOMIC DNA]</scope>
    <source>
        <strain evidence="3 4">NBRC 105378</strain>
    </source>
</reference>
<organism evidence="3 4">
    <name type="scientific">Sporosarcina luteola</name>
    <dbReference type="NCBI Taxonomy" id="582850"/>
    <lineage>
        <taxon>Bacteria</taxon>
        <taxon>Bacillati</taxon>
        <taxon>Bacillota</taxon>
        <taxon>Bacilli</taxon>
        <taxon>Bacillales</taxon>
        <taxon>Caryophanaceae</taxon>
        <taxon>Sporosarcina</taxon>
    </lineage>
</organism>
<evidence type="ECO:0000256" key="1">
    <source>
        <dbReference type="SAM" id="MobiDB-lite"/>
    </source>
</evidence>
<feature type="domain" description="General stress protein 17M-like" evidence="2">
    <location>
        <begin position="6"/>
        <end position="99"/>
    </location>
</feature>
<sequence length="165" mass="18669">MEKRYVGTQNKIDAALYKITELTSLGYSEDQITAIANTDDDFAQLRRQTFVSLDGQGKEGFLDRFKGAFLDDRPKQAKHFEEMGFSREEAENIYNDMKYGGIAIFVDNVEPDVPNEGRGSGEVEDTERDIGATMIDRRTMLPADDILKPKDEYGDSVPRINTENL</sequence>
<name>A0A511ZAG2_9BACL</name>
<dbReference type="Proteomes" id="UP000321901">
    <property type="component" value="Unassembled WGS sequence"/>
</dbReference>
<protein>
    <recommendedName>
        <fullName evidence="2">General stress protein 17M-like domain-containing protein</fullName>
    </recommendedName>
</protein>
<proteinExistence type="predicted"/>
<evidence type="ECO:0000313" key="3">
    <source>
        <dbReference type="EMBL" id="GEN84418.1"/>
    </source>
</evidence>
<feature type="compositionally biased region" description="Basic and acidic residues" evidence="1">
    <location>
        <begin position="135"/>
        <end position="153"/>
    </location>
</feature>
<dbReference type="EMBL" id="BJYL01000037">
    <property type="protein sequence ID" value="GEN84418.1"/>
    <property type="molecule type" value="Genomic_DNA"/>
</dbReference>
<comment type="caution">
    <text evidence="3">The sequence shown here is derived from an EMBL/GenBank/DDBJ whole genome shotgun (WGS) entry which is preliminary data.</text>
</comment>
<dbReference type="InterPro" id="IPR025889">
    <property type="entry name" value="GSP17M-like_dom"/>
</dbReference>
<evidence type="ECO:0000313" key="4">
    <source>
        <dbReference type="Proteomes" id="UP000321901"/>
    </source>
</evidence>
<accession>A0A511ZAG2</accession>
<keyword evidence="4" id="KW-1185">Reference proteome</keyword>